<dbReference type="GO" id="GO:0000455">
    <property type="term" value="P:enzyme-directed rRNA pseudouridine synthesis"/>
    <property type="evidence" value="ECO:0007669"/>
    <property type="project" value="TreeGrafter"/>
</dbReference>
<evidence type="ECO:0000259" key="4">
    <source>
        <dbReference type="Pfam" id="PF00849"/>
    </source>
</evidence>
<protein>
    <submittedName>
        <fullName evidence="5">Ribosomal large subunit pseudouridine synthase A</fullName>
        <ecNumber evidence="5">5.4.99.-</ecNumber>
        <ecNumber evidence="5">5.4.99.28</ecNumber>
    </submittedName>
</protein>
<proteinExistence type="inferred from homology"/>
<evidence type="ECO:0000256" key="1">
    <source>
        <dbReference type="ARBA" id="ARBA00010876"/>
    </source>
</evidence>
<dbReference type="Pfam" id="PF00849">
    <property type="entry name" value="PseudoU_synth_2"/>
    <property type="match status" value="1"/>
</dbReference>
<dbReference type="Proteomes" id="UP000254255">
    <property type="component" value="Unassembled WGS sequence"/>
</dbReference>
<evidence type="ECO:0000256" key="2">
    <source>
        <dbReference type="ARBA" id="ARBA00022694"/>
    </source>
</evidence>
<accession>A0A377CGS0</accession>
<dbReference type="InterPro" id="IPR050188">
    <property type="entry name" value="RluA_PseudoU_synthase"/>
</dbReference>
<name>A0A377CGS0_ECOLX</name>
<dbReference type="EC" id="5.4.99.-" evidence="5"/>
<gene>
    <name evidence="5" type="primary">rluA_1</name>
    <name evidence="5" type="ORF">NCTC13148_05037</name>
</gene>
<evidence type="ECO:0000256" key="3">
    <source>
        <dbReference type="ARBA" id="ARBA00023235"/>
    </source>
</evidence>
<dbReference type="SUPFAM" id="SSF55120">
    <property type="entry name" value="Pseudouridine synthase"/>
    <property type="match status" value="1"/>
</dbReference>
<dbReference type="GO" id="GO:0003723">
    <property type="term" value="F:RNA binding"/>
    <property type="evidence" value="ECO:0007669"/>
    <property type="project" value="InterPro"/>
</dbReference>
<feature type="domain" description="Pseudouridine synthase RsuA/RluA-like" evidence="4">
    <location>
        <begin position="22"/>
        <end position="73"/>
    </location>
</feature>
<dbReference type="PANTHER" id="PTHR21600">
    <property type="entry name" value="MITOCHONDRIAL RNA PSEUDOURIDINE SYNTHASE"/>
    <property type="match status" value="1"/>
</dbReference>
<sequence length="123" mass="13741">MWPASGASIPRRSLVDLPLICDWPNRPKQKVCYETGKPAQTEYEVVEYAADNTARVVLKPITGRSHQLRVHMLALGHPILGDRFYASPEARAMAPRLLLHAEMLTITHPAYGNSMTFKAPADF</sequence>
<dbReference type="EC" id="5.4.99.28" evidence="5"/>
<reference evidence="5 6" key="1">
    <citation type="submission" date="2018-06" db="EMBL/GenBank/DDBJ databases">
        <authorList>
            <consortium name="Pathogen Informatics"/>
            <person name="Doyle S."/>
        </authorList>
    </citation>
    <scope>NUCLEOTIDE SEQUENCE [LARGE SCALE GENOMIC DNA]</scope>
    <source>
        <strain evidence="5 6">NCTC13148</strain>
    </source>
</reference>
<dbReference type="AlphaFoldDB" id="A0A377CGS0"/>
<dbReference type="EMBL" id="UGET01000004">
    <property type="protein sequence ID" value="STL93184.1"/>
    <property type="molecule type" value="Genomic_DNA"/>
</dbReference>
<organism evidence="5 6">
    <name type="scientific">Escherichia coli</name>
    <dbReference type="NCBI Taxonomy" id="562"/>
    <lineage>
        <taxon>Bacteria</taxon>
        <taxon>Pseudomonadati</taxon>
        <taxon>Pseudomonadota</taxon>
        <taxon>Gammaproteobacteria</taxon>
        <taxon>Enterobacterales</taxon>
        <taxon>Enterobacteriaceae</taxon>
        <taxon>Escherichia</taxon>
    </lineage>
</organism>
<dbReference type="CDD" id="cd02869">
    <property type="entry name" value="PseudoU_synth_RluA_like"/>
    <property type="match status" value="1"/>
</dbReference>
<dbReference type="GO" id="GO:0008033">
    <property type="term" value="P:tRNA processing"/>
    <property type="evidence" value="ECO:0007669"/>
    <property type="project" value="UniProtKB-KW"/>
</dbReference>
<dbReference type="GO" id="GO:0160151">
    <property type="term" value="F:tRNA pseudouridine(32) synthase activity"/>
    <property type="evidence" value="ECO:0007669"/>
    <property type="project" value="UniProtKB-EC"/>
</dbReference>
<keyword evidence="3 5" id="KW-0413">Isomerase</keyword>
<dbReference type="InterPro" id="IPR006145">
    <property type="entry name" value="PsdUridine_synth_RsuA/RluA"/>
</dbReference>
<evidence type="ECO:0000313" key="6">
    <source>
        <dbReference type="Proteomes" id="UP000254255"/>
    </source>
</evidence>
<comment type="similarity">
    <text evidence="1">Belongs to the pseudouridine synthase RluA family.</text>
</comment>
<dbReference type="InterPro" id="IPR020103">
    <property type="entry name" value="PsdUridine_synth_cat_dom_sf"/>
</dbReference>
<dbReference type="PANTHER" id="PTHR21600:SF91">
    <property type="entry name" value="DUAL-SPECIFICITY RNA PSEUDOURIDINE SYNTHASE RLUA"/>
    <property type="match status" value="1"/>
</dbReference>
<evidence type="ECO:0000313" key="5">
    <source>
        <dbReference type="EMBL" id="STL93184.1"/>
    </source>
</evidence>
<dbReference type="Gene3D" id="3.30.2350.10">
    <property type="entry name" value="Pseudouridine synthase"/>
    <property type="match status" value="1"/>
</dbReference>
<keyword evidence="2" id="KW-0819">tRNA processing</keyword>